<evidence type="ECO:0008006" key="3">
    <source>
        <dbReference type="Google" id="ProtNLM"/>
    </source>
</evidence>
<dbReference type="AlphaFoldDB" id="A0A9P0FQN5"/>
<evidence type="ECO:0000313" key="1">
    <source>
        <dbReference type="EMBL" id="CAH0577743.1"/>
    </source>
</evidence>
<evidence type="ECO:0000313" key="2">
    <source>
        <dbReference type="Proteomes" id="UP001154114"/>
    </source>
</evidence>
<protein>
    <recommendedName>
        <fullName evidence="3">Endonuclease-reverse transcriptase</fullName>
    </recommendedName>
</protein>
<dbReference type="EMBL" id="LR824004">
    <property type="protein sequence ID" value="CAH0577743.1"/>
    <property type="molecule type" value="Genomic_DNA"/>
</dbReference>
<dbReference type="OrthoDB" id="407509at2759"/>
<reference evidence="1" key="1">
    <citation type="submission" date="2021-12" db="EMBL/GenBank/DDBJ databases">
        <authorList>
            <person name="King R."/>
        </authorList>
    </citation>
    <scope>NUCLEOTIDE SEQUENCE</scope>
</reference>
<name>A0A9P0FQN5_CHRIL</name>
<organism evidence="1 2">
    <name type="scientific">Chrysodeixis includens</name>
    <name type="common">Soybean looper</name>
    <name type="synonym">Pseudoplusia includens</name>
    <dbReference type="NCBI Taxonomy" id="689277"/>
    <lineage>
        <taxon>Eukaryota</taxon>
        <taxon>Metazoa</taxon>
        <taxon>Ecdysozoa</taxon>
        <taxon>Arthropoda</taxon>
        <taxon>Hexapoda</taxon>
        <taxon>Insecta</taxon>
        <taxon>Pterygota</taxon>
        <taxon>Neoptera</taxon>
        <taxon>Endopterygota</taxon>
        <taxon>Lepidoptera</taxon>
        <taxon>Glossata</taxon>
        <taxon>Ditrysia</taxon>
        <taxon>Noctuoidea</taxon>
        <taxon>Noctuidae</taxon>
        <taxon>Plusiinae</taxon>
        <taxon>Chrysodeixis</taxon>
    </lineage>
</organism>
<dbReference type="Proteomes" id="UP001154114">
    <property type="component" value="Chromosome 1"/>
</dbReference>
<keyword evidence="2" id="KW-1185">Reference proteome</keyword>
<gene>
    <name evidence="1" type="ORF">CINC_LOCUS131</name>
</gene>
<accession>A0A9P0FQN5</accession>
<sequence>MERSILGVKLSDRVRNTTLRSITQVADVGEKTKLKWQWAGHVARMKPDRWAKIVTHWTPDEGLRRRGRPRRRWCDDLVRFAERSWPEIARHRKV</sequence>
<proteinExistence type="predicted"/>